<evidence type="ECO:0000259" key="1">
    <source>
        <dbReference type="SMART" id="SM00361"/>
    </source>
</evidence>
<feature type="domain" description="RNA recognition motif" evidence="1">
    <location>
        <begin position="199"/>
        <end position="270"/>
    </location>
</feature>
<organism evidence="2">
    <name type="scientific">Saccharomyces paradoxus</name>
    <name type="common">Yeast</name>
    <name type="synonym">Saccharomyces douglasii</name>
    <dbReference type="NCBI Taxonomy" id="27291"/>
    <lineage>
        <taxon>Eukaryota</taxon>
        <taxon>Fungi</taxon>
        <taxon>Dikarya</taxon>
        <taxon>Ascomycota</taxon>
        <taxon>Saccharomycotina</taxon>
        <taxon>Saccharomycetes</taxon>
        <taxon>Saccharomycetales</taxon>
        <taxon>Saccharomycetaceae</taxon>
        <taxon>Saccharomyces</taxon>
    </lineage>
</organism>
<reference evidence="2" key="1">
    <citation type="journal article" date="2017" name="Nat. Genet.">
        <title>Contrasting evolutionary genome dynamics between domesticated and wild yeasts.</title>
        <authorList>
            <person name="Yue J.X."/>
            <person name="Li J."/>
            <person name="Aigrain L."/>
            <person name="Hallin J."/>
            <person name="Persson K."/>
            <person name="Oliver K."/>
            <person name="Bergstrom A."/>
            <person name="Coupland P."/>
            <person name="Warringer J."/>
            <person name="Lagomarsino M.C."/>
            <person name="Fischer G."/>
            <person name="Durbin R."/>
            <person name="Liti G."/>
        </authorList>
    </citation>
    <scope>NUCLEOTIDE SEQUENCE</scope>
    <source>
        <strain evidence="2">CBS432</strain>
    </source>
</reference>
<dbReference type="GO" id="GO:0003676">
    <property type="term" value="F:nucleic acid binding"/>
    <property type="evidence" value="ECO:0007669"/>
    <property type="project" value="InterPro"/>
</dbReference>
<gene>
    <name evidence="2" type="primary">PET54</name>
    <name evidence="2" type="ORF">SPAR_G04340</name>
</gene>
<reference evidence="2" key="2">
    <citation type="submission" date="2020-01" db="EMBL/GenBank/DDBJ databases">
        <title>Population-level Yeast Reference Genomes.</title>
        <authorList>
            <person name="Yue J.-X."/>
        </authorList>
    </citation>
    <scope>NUCLEOTIDE SEQUENCE</scope>
    <source>
        <strain evidence="2">CBS432</strain>
    </source>
</reference>
<dbReference type="KEGG" id="spao:SPAR_G04340"/>
<dbReference type="InterPro" id="IPR035979">
    <property type="entry name" value="RBD_domain_sf"/>
</dbReference>
<dbReference type="InterPro" id="IPR003954">
    <property type="entry name" value="RRM_euk-type"/>
</dbReference>
<name>A0A8B8US92_SACPA</name>
<dbReference type="RefSeq" id="XP_033766556.1">
    <property type="nucleotide sequence ID" value="XM_033910665.1"/>
</dbReference>
<accession>A0A8B8US92</accession>
<dbReference type="OrthoDB" id="4062764at2759"/>
<dbReference type="GeneID" id="54630828"/>
<sequence length="297" mass="35045">MKASSRAIKLVLDHLKSTGRVLGSVESVSSTAVSEKTASVNGRQQLQGKKSLVLQYRSYNPYLVKEDFLSVLPENLYKSRGQFTNEFDFQLMKVRDPKYFQFKDQYYLLFNDYNSLTEYAKLTKHSRINKVRVRMMPLAQPLPTLLAKFQRYSKNLHNAFQSPEQYFEGLNEKIDVSEEFDAGRLRSILDSVREIENKSVLVWNLPTELRSYDILNFFWFYNIRSSFKIYWDDEMKRNLRFISFENSHDAYRFKRNYHGLLAKELLFMPKKEDAVENSLKIGSEIDDSKVLIEHLSE</sequence>
<evidence type="ECO:0000313" key="2">
    <source>
        <dbReference type="RefSeq" id="XP_033766556.1"/>
    </source>
</evidence>
<reference evidence="2" key="3">
    <citation type="submission" date="2025-07" db="EMBL/GenBank/DDBJ databases">
        <authorList>
            <consortium name="NCBI Genome Project"/>
        </authorList>
    </citation>
    <scope>NUCLEOTIDE SEQUENCE</scope>
    <source>
        <strain evidence="2">CBS432</strain>
    </source>
</reference>
<protein>
    <submittedName>
        <fullName evidence="2">Pet54p</fullName>
    </submittedName>
</protein>
<dbReference type="AlphaFoldDB" id="A0A8B8US92"/>
<dbReference type="SUPFAM" id="SSF54928">
    <property type="entry name" value="RNA-binding domain, RBD"/>
    <property type="match status" value="1"/>
</dbReference>
<reference evidence="2" key="4">
    <citation type="submission" date="2025-08" db="UniProtKB">
        <authorList>
            <consortium name="RefSeq"/>
        </authorList>
    </citation>
    <scope>IDENTIFICATION</scope>
    <source>
        <strain evidence="2">CBS432</strain>
    </source>
</reference>
<dbReference type="VEuPathDB" id="FungiDB:SPAR_G04340"/>
<proteinExistence type="predicted"/>
<dbReference type="SMART" id="SM00361">
    <property type="entry name" value="RRM_1"/>
    <property type="match status" value="1"/>
</dbReference>